<dbReference type="InterPro" id="IPR018639">
    <property type="entry name" value="DUF2062"/>
</dbReference>
<sequence length="158" mass="16913">MRERVASVRDRVWTGIERAFAADHTPHEIAASFAFGVFVVAMPTAGTAIALFALIAYFVERASKLALVATLVVFNPPVKWAVYGASFWLGSYLLGPVPGATVADVSLDSGVDIVLRQLLGNAILAVALAVLGYAVVLQIAHVYRRRTFSTPELVPADD</sequence>
<dbReference type="Proteomes" id="UP000439022">
    <property type="component" value="Unassembled WGS sequence"/>
</dbReference>
<feature type="transmembrane region" description="Helical" evidence="1">
    <location>
        <begin position="118"/>
        <end position="140"/>
    </location>
</feature>
<evidence type="ECO:0000259" key="2">
    <source>
        <dbReference type="Pfam" id="PF09835"/>
    </source>
</evidence>
<evidence type="ECO:0000313" key="4">
    <source>
        <dbReference type="Proteomes" id="UP000439022"/>
    </source>
</evidence>
<keyword evidence="1" id="KW-0812">Transmembrane</keyword>
<dbReference type="AlphaFoldDB" id="A0A6A8GF98"/>
<feature type="transmembrane region" description="Helical" evidence="1">
    <location>
        <begin position="80"/>
        <end position="98"/>
    </location>
</feature>
<gene>
    <name evidence="3" type="ORF">GJR96_08860</name>
</gene>
<accession>A0A6A8GF98</accession>
<feature type="transmembrane region" description="Helical" evidence="1">
    <location>
        <begin position="33"/>
        <end position="59"/>
    </location>
</feature>
<dbReference type="RefSeq" id="WP_151162614.1">
    <property type="nucleotide sequence ID" value="NZ_WKJO01000001.1"/>
</dbReference>
<proteinExistence type="predicted"/>
<keyword evidence="4" id="KW-1185">Reference proteome</keyword>
<reference evidence="3 4" key="1">
    <citation type="submission" date="2019-11" db="EMBL/GenBank/DDBJ databases">
        <title>Whole genome sequence of Haloferax sp. MBLA0076.</title>
        <authorList>
            <person name="Seo M.-J."/>
            <person name="Cho E.-S."/>
        </authorList>
    </citation>
    <scope>NUCLEOTIDE SEQUENCE [LARGE SCALE GENOMIC DNA]</scope>
    <source>
        <strain evidence="3 4">MBLA0076</strain>
    </source>
</reference>
<dbReference type="PANTHER" id="PTHR40547:SF1">
    <property type="entry name" value="SLL0298 PROTEIN"/>
    <property type="match status" value="1"/>
</dbReference>
<protein>
    <submittedName>
        <fullName evidence="3">DUF2062 domain-containing protein</fullName>
    </submittedName>
</protein>
<evidence type="ECO:0000313" key="3">
    <source>
        <dbReference type="EMBL" id="MRX22064.1"/>
    </source>
</evidence>
<keyword evidence="1" id="KW-0472">Membrane</keyword>
<feature type="domain" description="DUF2062" evidence="2">
    <location>
        <begin position="19"/>
        <end position="146"/>
    </location>
</feature>
<organism evidence="3 4">
    <name type="scientific">Haloferax litoreum</name>
    <dbReference type="NCBI Taxonomy" id="2666140"/>
    <lineage>
        <taxon>Archaea</taxon>
        <taxon>Methanobacteriati</taxon>
        <taxon>Methanobacteriota</taxon>
        <taxon>Stenosarchaea group</taxon>
        <taxon>Halobacteria</taxon>
        <taxon>Halobacteriales</taxon>
        <taxon>Haloferacaceae</taxon>
        <taxon>Haloferax</taxon>
    </lineage>
</organism>
<keyword evidence="1" id="KW-1133">Transmembrane helix</keyword>
<dbReference type="Pfam" id="PF09835">
    <property type="entry name" value="DUF2062"/>
    <property type="match status" value="1"/>
</dbReference>
<dbReference type="PANTHER" id="PTHR40547">
    <property type="entry name" value="SLL0298 PROTEIN"/>
    <property type="match status" value="1"/>
</dbReference>
<comment type="caution">
    <text evidence="3">The sequence shown here is derived from an EMBL/GenBank/DDBJ whole genome shotgun (WGS) entry which is preliminary data.</text>
</comment>
<evidence type="ECO:0000256" key="1">
    <source>
        <dbReference type="SAM" id="Phobius"/>
    </source>
</evidence>
<dbReference type="EMBL" id="WKJO01000001">
    <property type="protein sequence ID" value="MRX22064.1"/>
    <property type="molecule type" value="Genomic_DNA"/>
</dbReference>
<name>A0A6A8GF98_9EURY</name>